<dbReference type="Gene3D" id="3.40.30.10">
    <property type="entry name" value="Glutaredoxin"/>
    <property type="match status" value="1"/>
</dbReference>
<keyword evidence="3" id="KW-1185">Reference proteome</keyword>
<dbReference type="Pfam" id="PF13410">
    <property type="entry name" value="GST_C_2"/>
    <property type="match status" value="1"/>
</dbReference>
<dbReference type="Gene3D" id="1.20.1050.10">
    <property type="match status" value="1"/>
</dbReference>
<evidence type="ECO:0000313" key="2">
    <source>
        <dbReference type="EMBL" id="MFB9733911.1"/>
    </source>
</evidence>
<dbReference type="Proteomes" id="UP001589703">
    <property type="component" value="Unassembled WGS sequence"/>
</dbReference>
<sequence length="308" mass="32732">MTASAVSAVSATTASATPAPPTVRISAARPAPVFRGRIGRDARSGHYAAPRRYRLYLSTACPEGLRLAVAHSLLGLDRDCPAAFLPAVPDGPDGGHSALRPLYEASAHHYAGPALAPVLADDWLGRIVSTHAPDILRDLDRRLGHGRPALCPEDEQTDIEAVERLCEQGIGGAAQRAGTAEADPAERAAALTELLDALGELERRLAGGGLTSGGRLTAADIAVWVSLVQLDTVHTHHLDADAVRRIATHPRLWAHARRLTAHPAFARHLDLDGIARRHRAHCRGQEAAGAGVRILDWSACASRQADRR</sequence>
<reference evidence="2 3" key="1">
    <citation type="submission" date="2024-09" db="EMBL/GenBank/DDBJ databases">
        <authorList>
            <person name="Sun Q."/>
            <person name="Mori K."/>
        </authorList>
    </citation>
    <scope>NUCLEOTIDE SEQUENCE [LARGE SCALE GENOMIC DNA]</scope>
    <source>
        <strain evidence="2 3">JCM 10918</strain>
    </source>
</reference>
<dbReference type="SUPFAM" id="SSF47616">
    <property type="entry name" value="GST C-terminal domain-like"/>
    <property type="match status" value="1"/>
</dbReference>
<feature type="compositionally biased region" description="Low complexity" evidence="1">
    <location>
        <begin position="1"/>
        <end position="17"/>
    </location>
</feature>
<evidence type="ECO:0000313" key="3">
    <source>
        <dbReference type="Proteomes" id="UP001589703"/>
    </source>
</evidence>
<dbReference type="InterPro" id="IPR036282">
    <property type="entry name" value="Glutathione-S-Trfase_C_sf"/>
</dbReference>
<name>A0ABV5V7W8_9ACTN</name>
<dbReference type="EMBL" id="JBHMAR010000001">
    <property type="protein sequence ID" value="MFB9733911.1"/>
    <property type="molecule type" value="Genomic_DNA"/>
</dbReference>
<dbReference type="PANTHER" id="PTHR32419">
    <property type="entry name" value="GLUTATHIONYL-HYDROQUINONE REDUCTASE"/>
    <property type="match status" value="1"/>
</dbReference>
<comment type="caution">
    <text evidence="2">The sequence shown here is derived from an EMBL/GenBank/DDBJ whole genome shotgun (WGS) entry which is preliminary data.</text>
</comment>
<dbReference type="RefSeq" id="WP_385857867.1">
    <property type="nucleotide sequence ID" value="NZ_JBHMAR010000001.1"/>
</dbReference>
<accession>A0ABV5V7W8</accession>
<protein>
    <submittedName>
        <fullName evidence="2">Glutathione S-transferase C-terminal domain-containing protein</fullName>
    </submittedName>
</protein>
<dbReference type="PANTHER" id="PTHR32419:SF6">
    <property type="entry name" value="GLUTATHIONE S-TRANSFERASE OMEGA-LIKE 1-RELATED"/>
    <property type="match status" value="1"/>
</dbReference>
<proteinExistence type="predicted"/>
<evidence type="ECO:0000256" key="1">
    <source>
        <dbReference type="SAM" id="MobiDB-lite"/>
    </source>
</evidence>
<organism evidence="2 3">
    <name type="scientific">Streptomyces thermocoprophilus</name>
    <dbReference type="NCBI Taxonomy" id="78356"/>
    <lineage>
        <taxon>Bacteria</taxon>
        <taxon>Bacillati</taxon>
        <taxon>Actinomycetota</taxon>
        <taxon>Actinomycetes</taxon>
        <taxon>Kitasatosporales</taxon>
        <taxon>Streptomycetaceae</taxon>
        <taxon>Streptomyces</taxon>
    </lineage>
</organism>
<gene>
    <name evidence="2" type="ORF">ACFFRO_01900</name>
</gene>
<feature type="region of interest" description="Disordered" evidence="1">
    <location>
        <begin position="1"/>
        <end position="23"/>
    </location>
</feature>
<dbReference type="InterPro" id="IPR016639">
    <property type="entry name" value="GST_Omega/GSH"/>
</dbReference>